<dbReference type="EMBL" id="CP013244">
    <property type="protein sequence ID" value="ANP47746.1"/>
    <property type="molecule type" value="Genomic_DNA"/>
</dbReference>
<feature type="signal peptide" evidence="1">
    <location>
        <begin position="1"/>
        <end position="29"/>
    </location>
</feature>
<keyword evidence="4" id="KW-1185">Reference proteome</keyword>
<dbReference type="SUPFAM" id="SSF52833">
    <property type="entry name" value="Thioredoxin-like"/>
    <property type="match status" value="1"/>
</dbReference>
<evidence type="ECO:0000313" key="4">
    <source>
        <dbReference type="Proteomes" id="UP000092498"/>
    </source>
</evidence>
<gene>
    <name evidence="3" type="ORF">ATE48_18505</name>
</gene>
<dbReference type="STRING" id="1759059.ATE48_18505"/>
<dbReference type="InterPro" id="IPR012336">
    <property type="entry name" value="Thioredoxin-like_fold"/>
</dbReference>
<dbReference type="Proteomes" id="UP000092498">
    <property type="component" value="Chromosome"/>
</dbReference>
<dbReference type="InterPro" id="IPR036249">
    <property type="entry name" value="Thioredoxin-like_sf"/>
</dbReference>
<feature type="chain" id="PRO_5008519042" description="Thioredoxin-like fold domain-containing protein" evidence="1">
    <location>
        <begin position="30"/>
        <end position="211"/>
    </location>
</feature>
<dbReference type="KEGG" id="cbot:ATE48_18505"/>
<dbReference type="AlphaFoldDB" id="A0A1B1AMF8"/>
<dbReference type="Pfam" id="PF13462">
    <property type="entry name" value="Thioredoxin_4"/>
    <property type="match status" value="1"/>
</dbReference>
<evidence type="ECO:0000259" key="2">
    <source>
        <dbReference type="Pfam" id="PF13462"/>
    </source>
</evidence>
<evidence type="ECO:0000256" key="1">
    <source>
        <dbReference type="SAM" id="SignalP"/>
    </source>
</evidence>
<organism evidence="3 4">
    <name type="scientific">Candidatus Viadribacter manganicus</name>
    <dbReference type="NCBI Taxonomy" id="1759059"/>
    <lineage>
        <taxon>Bacteria</taxon>
        <taxon>Pseudomonadati</taxon>
        <taxon>Pseudomonadota</taxon>
        <taxon>Alphaproteobacteria</taxon>
        <taxon>Hyphomonadales</taxon>
        <taxon>Hyphomonadaceae</taxon>
        <taxon>Candidatus Viadribacter</taxon>
    </lineage>
</organism>
<name>A0A1B1AMF8_9PROT</name>
<dbReference type="Gene3D" id="3.40.30.10">
    <property type="entry name" value="Glutaredoxin"/>
    <property type="match status" value="1"/>
</dbReference>
<dbReference type="OrthoDB" id="8478320at2"/>
<accession>A0A1B1AMF8</accession>
<protein>
    <recommendedName>
        <fullName evidence="2">Thioredoxin-like fold domain-containing protein</fullName>
    </recommendedName>
</protein>
<sequence>MFIPPTRRAFAAAGISLGFGLAGVRPAFATVTDPDAMSIGAANAPLQLEEYASAACSHCAHFHATNWAQLKRDYIDTGRLRLTLKEILTEPAAIAFAMFQLARCNTTSGAEYFRRLGILFERQHTILTSGTVGAAVAILVSTGGEWGLTEAQVMASFNDRAGQERITRSINAANALGINSTPTFVLNGERIGAEFHTTEGMTRILNAALER</sequence>
<dbReference type="InParanoid" id="A0A1B1AMF8"/>
<keyword evidence="1" id="KW-0732">Signal</keyword>
<feature type="domain" description="Thioredoxin-like fold" evidence="2">
    <location>
        <begin position="34"/>
        <end position="206"/>
    </location>
</feature>
<evidence type="ECO:0000313" key="3">
    <source>
        <dbReference type="EMBL" id="ANP47746.1"/>
    </source>
</evidence>
<reference evidence="3 4" key="1">
    <citation type="submission" date="2015-11" db="EMBL/GenBank/DDBJ databases">
        <title>Whole-Genome Sequence of Candidatus Oderbacter manganicum from the National Park Lower Oder Valley, Germany.</title>
        <authorList>
            <person name="Braun B."/>
            <person name="Liere K."/>
            <person name="Szewzyk U."/>
        </authorList>
    </citation>
    <scope>NUCLEOTIDE SEQUENCE [LARGE SCALE GENOMIC DNA]</scope>
    <source>
        <strain evidence="3 4">OTSz_A_272</strain>
    </source>
</reference>
<proteinExistence type="predicted"/>